<evidence type="ECO:0000313" key="2">
    <source>
        <dbReference type="EMBL" id="PGH30343.1"/>
    </source>
</evidence>
<evidence type="ECO:0000313" key="3">
    <source>
        <dbReference type="Proteomes" id="UP000226031"/>
    </source>
</evidence>
<feature type="region of interest" description="Disordered" evidence="1">
    <location>
        <begin position="1"/>
        <end position="112"/>
    </location>
</feature>
<name>A0A2B7ZAX5_9EURO</name>
<proteinExistence type="predicted"/>
<dbReference type="AlphaFoldDB" id="A0A2B7ZAX5"/>
<organism evidence="2 3">
    <name type="scientific">[Emmonsia] crescens</name>
    <dbReference type="NCBI Taxonomy" id="73230"/>
    <lineage>
        <taxon>Eukaryota</taxon>
        <taxon>Fungi</taxon>
        <taxon>Dikarya</taxon>
        <taxon>Ascomycota</taxon>
        <taxon>Pezizomycotina</taxon>
        <taxon>Eurotiomycetes</taxon>
        <taxon>Eurotiomycetidae</taxon>
        <taxon>Onygenales</taxon>
        <taxon>Ajellomycetaceae</taxon>
        <taxon>Emergomyces</taxon>
    </lineage>
</organism>
<feature type="compositionally biased region" description="Polar residues" evidence="1">
    <location>
        <begin position="54"/>
        <end position="85"/>
    </location>
</feature>
<reference evidence="2 3" key="1">
    <citation type="submission" date="2017-10" db="EMBL/GenBank/DDBJ databases">
        <title>Comparative genomics in systemic dimorphic fungi from Ajellomycetaceae.</title>
        <authorList>
            <person name="Munoz J.F."/>
            <person name="Mcewen J.G."/>
            <person name="Clay O.K."/>
            <person name="Cuomo C.A."/>
        </authorList>
    </citation>
    <scope>NUCLEOTIDE SEQUENCE [LARGE SCALE GENOMIC DNA]</scope>
    <source>
        <strain evidence="2 3">UAMH4076</strain>
    </source>
</reference>
<sequence>MSLARYPAPSPHLYASPRDAKYNSASQDRRRKSSLTKSLQAFAKNTFHRRQRHTNTGDSSHGTTPATSFTSSSCQPSPGVSQSRSEGAMAPVTHPLGRSPLTPGGNSKGQTQTLVGITVSPKASPGLIRKHGSLNLQQPVLAKPYISHYEKPFEPGQTDGGKQGVRYATSKEGTAPYQVSRIPLPSPQPEGYPRRRNTNVGVPLPKSTTFSSLISLRHGSSLSRHQSPWKNNKASCGQPCLDQQQQQQQQQQQIGAMTQKKLPHAANAQIAQTANNPPAGSSGPRHCLTPRQQPLLVPKGRSLQKSQTAINLASYSILPGYSAPTESFINRYQNNARSKCSIISDCEDTGYLRSLRDRYNPPNAGIKDACCSDVQQPRSLKEQISMEELISPCLSPDKDDDIRTVTTAKPRQYWLGRFSTLVNSFHHEDSFKEESDAVTGYKISLAPAYYYISSSSTATLNDQRAKRAFVFLENACATTEARVSFLEFRDAYSKRFGDRWSKWFVRDAGAGAGASGDKKKYGGSTSDLSDGTLISAREMADKKRKWSENGTLGGGGAGAGGIGLMNMFRTVRKSLA</sequence>
<feature type="region of interest" description="Disordered" evidence="1">
    <location>
        <begin position="178"/>
        <end position="205"/>
    </location>
</feature>
<protein>
    <submittedName>
        <fullName evidence="2">Uncharacterized protein</fullName>
    </submittedName>
</protein>
<dbReference type="VEuPathDB" id="FungiDB:EMCG_02569"/>
<dbReference type="Proteomes" id="UP000226031">
    <property type="component" value="Unassembled WGS sequence"/>
</dbReference>
<feature type="region of interest" description="Disordered" evidence="1">
    <location>
        <begin position="221"/>
        <end position="242"/>
    </location>
</feature>
<feature type="compositionally biased region" description="Polar residues" evidence="1">
    <location>
        <begin position="221"/>
        <end position="235"/>
    </location>
</feature>
<evidence type="ECO:0000256" key="1">
    <source>
        <dbReference type="SAM" id="MobiDB-lite"/>
    </source>
</evidence>
<gene>
    <name evidence="2" type="ORF">GX50_06901</name>
</gene>
<keyword evidence="3" id="KW-1185">Reference proteome</keyword>
<feature type="region of interest" description="Disordered" evidence="1">
    <location>
        <begin position="247"/>
        <end position="266"/>
    </location>
</feature>
<comment type="caution">
    <text evidence="2">The sequence shown here is derived from an EMBL/GenBank/DDBJ whole genome shotgun (WGS) entry which is preliminary data.</text>
</comment>
<dbReference type="EMBL" id="PDND01000178">
    <property type="protein sequence ID" value="PGH30343.1"/>
    <property type="molecule type" value="Genomic_DNA"/>
</dbReference>
<accession>A0A2B7ZAX5</accession>